<comment type="caution">
    <text evidence="2">The sequence shown here is derived from an EMBL/GenBank/DDBJ whole genome shotgun (WGS) entry which is preliminary data.</text>
</comment>
<organism evidence="2 3">
    <name type="scientific">Nepenthes gracilis</name>
    <name type="common">Slender pitcher plant</name>
    <dbReference type="NCBI Taxonomy" id="150966"/>
    <lineage>
        <taxon>Eukaryota</taxon>
        <taxon>Viridiplantae</taxon>
        <taxon>Streptophyta</taxon>
        <taxon>Embryophyta</taxon>
        <taxon>Tracheophyta</taxon>
        <taxon>Spermatophyta</taxon>
        <taxon>Magnoliopsida</taxon>
        <taxon>eudicotyledons</taxon>
        <taxon>Gunneridae</taxon>
        <taxon>Pentapetalae</taxon>
        <taxon>Caryophyllales</taxon>
        <taxon>Nepenthaceae</taxon>
        <taxon>Nepenthes</taxon>
    </lineage>
</organism>
<dbReference type="AlphaFoldDB" id="A0AAD3Y3T5"/>
<evidence type="ECO:0000313" key="2">
    <source>
        <dbReference type="EMBL" id="GMH28198.1"/>
    </source>
</evidence>
<reference evidence="2" key="1">
    <citation type="submission" date="2023-05" db="EMBL/GenBank/DDBJ databases">
        <title>Nepenthes gracilis genome sequencing.</title>
        <authorList>
            <person name="Fukushima K."/>
        </authorList>
    </citation>
    <scope>NUCLEOTIDE SEQUENCE</scope>
    <source>
        <strain evidence="2">SING2019-196</strain>
    </source>
</reference>
<name>A0AAD3Y3T5_NEPGR</name>
<feature type="compositionally biased region" description="Polar residues" evidence="1">
    <location>
        <begin position="38"/>
        <end position="56"/>
    </location>
</feature>
<evidence type="ECO:0000313" key="3">
    <source>
        <dbReference type="Proteomes" id="UP001279734"/>
    </source>
</evidence>
<protein>
    <submittedName>
        <fullName evidence="2">Uncharacterized protein</fullName>
    </submittedName>
</protein>
<evidence type="ECO:0000256" key="1">
    <source>
        <dbReference type="SAM" id="MobiDB-lite"/>
    </source>
</evidence>
<gene>
    <name evidence="2" type="ORF">Nepgr_030041</name>
</gene>
<feature type="region of interest" description="Disordered" evidence="1">
    <location>
        <begin position="1"/>
        <end position="79"/>
    </location>
</feature>
<proteinExistence type="predicted"/>
<dbReference type="Proteomes" id="UP001279734">
    <property type="component" value="Unassembled WGS sequence"/>
</dbReference>
<keyword evidence="3" id="KW-1185">Reference proteome</keyword>
<accession>A0AAD3Y3T5</accession>
<dbReference type="EMBL" id="BSYO01000034">
    <property type="protein sequence ID" value="GMH28198.1"/>
    <property type="molecule type" value="Genomic_DNA"/>
</dbReference>
<sequence length="103" mass="11225">MMQPRNRIAGSAPYIPSTLCRTSMGHPSSIPGSETLPPRNQNAETSAHLQPQTKQAPKSRGSKTDFTHRTRKQNGSAYGDSIMESLYSTSNIIGCSSQQKNCQ</sequence>